<comment type="caution">
    <text evidence="1">The sequence shown here is derived from an EMBL/GenBank/DDBJ whole genome shotgun (WGS) entry which is preliminary data.</text>
</comment>
<dbReference type="SMART" id="SM00135">
    <property type="entry name" value="LY"/>
    <property type="match status" value="1"/>
</dbReference>
<protein>
    <submittedName>
        <fullName evidence="1">Uncharacterized protein</fullName>
    </submittedName>
</protein>
<organism evidence="1 2">
    <name type="scientific">Hypsibius exemplaris</name>
    <name type="common">Freshwater tardigrade</name>
    <dbReference type="NCBI Taxonomy" id="2072580"/>
    <lineage>
        <taxon>Eukaryota</taxon>
        <taxon>Metazoa</taxon>
        <taxon>Ecdysozoa</taxon>
        <taxon>Tardigrada</taxon>
        <taxon>Eutardigrada</taxon>
        <taxon>Parachela</taxon>
        <taxon>Hypsibioidea</taxon>
        <taxon>Hypsibiidae</taxon>
        <taxon>Hypsibius</taxon>
    </lineage>
</organism>
<dbReference type="Gene3D" id="2.120.10.30">
    <property type="entry name" value="TolB, C-terminal domain"/>
    <property type="match status" value="1"/>
</dbReference>
<dbReference type="AlphaFoldDB" id="A0A9X6NAM3"/>
<reference evidence="2" key="1">
    <citation type="submission" date="2017-01" db="EMBL/GenBank/DDBJ databases">
        <title>Comparative genomics of anhydrobiosis in the tardigrade Hypsibius dujardini.</title>
        <authorList>
            <person name="Yoshida Y."/>
            <person name="Koutsovoulos G."/>
            <person name="Laetsch D."/>
            <person name="Stevens L."/>
            <person name="Kumar S."/>
            <person name="Horikawa D."/>
            <person name="Ishino K."/>
            <person name="Komine S."/>
            <person name="Tomita M."/>
            <person name="Blaxter M."/>
            <person name="Arakawa K."/>
        </authorList>
    </citation>
    <scope>NUCLEOTIDE SEQUENCE [LARGE SCALE GENOMIC DNA]</scope>
    <source>
        <strain evidence="2">Z151</strain>
    </source>
</reference>
<sequence length="132" mass="14254">MDASNGWSAMDASNREVLVSGVDALSLAVDYHDDDLYWANHLTGNVECISLNGRIRRLISARGLLGKYAEGVAVSASHVYRTSNLPRHAINGMTKTGSDVKSHILPNGSQQQDLFGIAYLQPKSKAQNVSPT</sequence>
<accession>A0A9X6NAM3</accession>
<keyword evidence="2" id="KW-1185">Reference proteome</keyword>
<evidence type="ECO:0000313" key="1">
    <source>
        <dbReference type="EMBL" id="OWA50500.1"/>
    </source>
</evidence>
<dbReference type="Proteomes" id="UP000192578">
    <property type="component" value="Unassembled WGS sequence"/>
</dbReference>
<dbReference type="OrthoDB" id="72419at2759"/>
<name>A0A9X6NAM3_HYPEX</name>
<dbReference type="InterPro" id="IPR011042">
    <property type="entry name" value="6-blade_b-propeller_TolB-like"/>
</dbReference>
<dbReference type="PANTHER" id="PTHR46513">
    <property type="entry name" value="VITELLOGENIN RECEPTOR-LIKE PROTEIN-RELATED-RELATED"/>
    <property type="match status" value="1"/>
</dbReference>
<dbReference type="InterPro" id="IPR050778">
    <property type="entry name" value="Cueball_EGF_LRP_Nidogen"/>
</dbReference>
<dbReference type="InterPro" id="IPR000033">
    <property type="entry name" value="LDLR_classB_rpt"/>
</dbReference>
<dbReference type="SUPFAM" id="SSF101898">
    <property type="entry name" value="NHL repeat"/>
    <property type="match status" value="1"/>
</dbReference>
<proteinExistence type="predicted"/>
<gene>
    <name evidence="1" type="ORF">BV898_15013</name>
</gene>
<evidence type="ECO:0000313" key="2">
    <source>
        <dbReference type="Proteomes" id="UP000192578"/>
    </source>
</evidence>
<dbReference type="EMBL" id="MTYJ01000194">
    <property type="protein sequence ID" value="OWA50500.1"/>
    <property type="molecule type" value="Genomic_DNA"/>
</dbReference>